<feature type="transmembrane region" description="Helical" evidence="7">
    <location>
        <begin position="32"/>
        <end position="52"/>
    </location>
</feature>
<feature type="transmembrane region" description="Helical" evidence="7">
    <location>
        <begin position="155"/>
        <end position="179"/>
    </location>
</feature>
<accession>E4L991</accession>
<dbReference type="PANTHER" id="PTHR30506:SF3">
    <property type="entry name" value="UPF0126 INNER MEMBRANE PROTEIN YADS-RELATED"/>
    <property type="match status" value="1"/>
</dbReference>
<dbReference type="OrthoDB" id="9791874at2"/>
<evidence type="ECO:0000256" key="4">
    <source>
        <dbReference type="ARBA" id="ARBA00022692"/>
    </source>
</evidence>
<comment type="subcellular location">
    <subcellularLocation>
        <location evidence="1">Cell membrane</location>
        <topology evidence="1">Multi-pass membrane protein</topology>
    </subcellularLocation>
</comment>
<organism evidence="9 10">
    <name type="scientific">Dialister micraerophilus UPII 345-E</name>
    <dbReference type="NCBI Taxonomy" id="910314"/>
    <lineage>
        <taxon>Bacteria</taxon>
        <taxon>Bacillati</taxon>
        <taxon>Bacillota</taxon>
        <taxon>Negativicutes</taxon>
        <taxon>Veillonellales</taxon>
        <taxon>Veillonellaceae</taxon>
        <taxon>Dialister</taxon>
    </lineage>
</organism>
<dbReference type="eggNOG" id="COG2860">
    <property type="taxonomic scope" value="Bacteria"/>
</dbReference>
<proteinExistence type="inferred from homology"/>
<keyword evidence="6 7" id="KW-0472">Membrane</keyword>
<dbReference type="EMBL" id="AENT01000024">
    <property type="protein sequence ID" value="EFR42525.1"/>
    <property type="molecule type" value="Genomic_DNA"/>
</dbReference>
<keyword evidence="3" id="KW-1003">Cell membrane</keyword>
<evidence type="ECO:0000256" key="7">
    <source>
        <dbReference type="SAM" id="Phobius"/>
    </source>
</evidence>
<dbReference type="Pfam" id="PF03458">
    <property type="entry name" value="Gly_transporter"/>
    <property type="match status" value="2"/>
</dbReference>
<gene>
    <name evidence="9" type="ORF">HMPREF9220_0314</name>
</gene>
<evidence type="ECO:0000256" key="3">
    <source>
        <dbReference type="ARBA" id="ARBA00022475"/>
    </source>
</evidence>
<name>E4L991_9FIRM</name>
<evidence type="ECO:0000256" key="6">
    <source>
        <dbReference type="ARBA" id="ARBA00023136"/>
    </source>
</evidence>
<dbReference type="RefSeq" id="WP_007554802.1">
    <property type="nucleotide sequence ID" value="NZ_AENT01000024.1"/>
</dbReference>
<keyword evidence="5 7" id="KW-1133">Transmembrane helix</keyword>
<feature type="transmembrane region" description="Helical" evidence="7">
    <location>
        <begin position="185"/>
        <end position="203"/>
    </location>
</feature>
<dbReference type="PANTHER" id="PTHR30506">
    <property type="entry name" value="INNER MEMBRANE PROTEIN"/>
    <property type="match status" value="1"/>
</dbReference>
<evidence type="ECO:0000256" key="1">
    <source>
        <dbReference type="ARBA" id="ARBA00004651"/>
    </source>
</evidence>
<evidence type="ECO:0000256" key="2">
    <source>
        <dbReference type="ARBA" id="ARBA00008193"/>
    </source>
</evidence>
<feature type="domain" description="Glycine transporter" evidence="8">
    <location>
        <begin position="7"/>
        <end position="80"/>
    </location>
</feature>
<comment type="similarity">
    <text evidence="2">Belongs to the UPF0126 family.</text>
</comment>
<feature type="transmembrane region" description="Helical" evidence="7">
    <location>
        <begin position="96"/>
        <end position="120"/>
    </location>
</feature>
<protein>
    <recommendedName>
        <fullName evidence="8">Glycine transporter domain-containing protein</fullName>
    </recommendedName>
</protein>
<evidence type="ECO:0000313" key="9">
    <source>
        <dbReference type="EMBL" id="EFR42525.1"/>
    </source>
</evidence>
<feature type="domain" description="Glycine transporter" evidence="8">
    <location>
        <begin position="100"/>
        <end position="175"/>
    </location>
</feature>
<evidence type="ECO:0000259" key="8">
    <source>
        <dbReference type="Pfam" id="PF03458"/>
    </source>
</evidence>
<evidence type="ECO:0000313" key="10">
    <source>
        <dbReference type="Proteomes" id="UP000004594"/>
    </source>
</evidence>
<dbReference type="GO" id="GO:0005886">
    <property type="term" value="C:plasma membrane"/>
    <property type="evidence" value="ECO:0007669"/>
    <property type="project" value="UniProtKB-SubCell"/>
</dbReference>
<feature type="transmembrane region" description="Helical" evidence="7">
    <location>
        <begin position="6"/>
        <end position="25"/>
    </location>
</feature>
<dbReference type="InterPro" id="IPR005115">
    <property type="entry name" value="Gly_transporter"/>
</dbReference>
<comment type="caution">
    <text evidence="9">The sequence shown here is derived from an EMBL/GenBank/DDBJ whole genome shotgun (WGS) entry which is preliminary data.</text>
</comment>
<sequence length="211" mass="23097">MAITWIIFEFVGTLAFAFSGAMVGIKESMDLFGIVVLSIMTAVGGGILRDLMVGNIPVTIFKHPASFLIAIILALVLSIVYRITAFSFRKNKIFKILFDISDTLGLGAFTVTGATMSLYMYPEMQYVAPITLGVITAVGGGLLRDIAVPKRPVVLYADIYATASLAGSVILCAIWSLGYKFEAEWAGFIVVVLLRFFAIIYKWQLFKPVEK</sequence>
<feature type="transmembrane region" description="Helical" evidence="7">
    <location>
        <begin position="64"/>
        <end position="84"/>
    </location>
</feature>
<feature type="transmembrane region" description="Helical" evidence="7">
    <location>
        <begin position="126"/>
        <end position="143"/>
    </location>
</feature>
<evidence type="ECO:0000256" key="5">
    <source>
        <dbReference type="ARBA" id="ARBA00022989"/>
    </source>
</evidence>
<reference evidence="9 10" key="1">
    <citation type="submission" date="2010-11" db="EMBL/GenBank/DDBJ databases">
        <authorList>
            <person name="Durkin A.S."/>
            <person name="Madupu R."/>
            <person name="Torralba M."/>
            <person name="Gillis M."/>
            <person name="Methe B."/>
            <person name="Sutton G."/>
            <person name="Nelson K.E."/>
        </authorList>
    </citation>
    <scope>NUCLEOTIDE SEQUENCE [LARGE SCALE GENOMIC DNA]</scope>
    <source>
        <strain evidence="9 10">UPII 345-E</strain>
    </source>
</reference>
<dbReference type="Proteomes" id="UP000004594">
    <property type="component" value="Unassembled WGS sequence"/>
</dbReference>
<dbReference type="AlphaFoldDB" id="E4L991"/>
<keyword evidence="4 7" id="KW-0812">Transmembrane</keyword>